<evidence type="ECO:0000259" key="4">
    <source>
        <dbReference type="Pfam" id="PF02902"/>
    </source>
</evidence>
<dbReference type="GO" id="GO:0006508">
    <property type="term" value="P:proteolysis"/>
    <property type="evidence" value="ECO:0007669"/>
    <property type="project" value="UniProtKB-KW"/>
</dbReference>
<dbReference type="Gene3D" id="3.40.395.10">
    <property type="entry name" value="Adenoviral Proteinase, Chain A"/>
    <property type="match status" value="1"/>
</dbReference>
<gene>
    <name evidence="5" type="ORF">R3I93_012497</name>
</gene>
<accession>A0AAN9CUL9</accession>
<keyword evidence="6" id="KW-1185">Reference proteome</keyword>
<comment type="similarity">
    <text evidence="1">Belongs to the peptidase C48 family.</text>
</comment>
<dbReference type="AlphaFoldDB" id="A0AAN9CUL9"/>
<dbReference type="Pfam" id="PF02902">
    <property type="entry name" value="Peptidase_C48"/>
    <property type="match status" value="1"/>
</dbReference>
<reference evidence="5 6" key="1">
    <citation type="submission" date="2024-02" db="EMBL/GenBank/DDBJ databases">
        <title>Chromosome-level genome assembly of the Eurasian Minnow (Phoxinus phoxinus).</title>
        <authorList>
            <person name="Oriowo T.O."/>
            <person name="Martin S."/>
            <person name="Stange M."/>
            <person name="Chrysostomakis Y."/>
            <person name="Brown T."/>
            <person name="Winkler S."/>
            <person name="Kukowka S."/>
            <person name="Myers E.W."/>
            <person name="Bohne A."/>
        </authorList>
    </citation>
    <scope>NUCLEOTIDE SEQUENCE [LARGE SCALE GENOMIC DNA]</scope>
    <source>
        <strain evidence="5">ZFMK-TIS-60720</strain>
        <tissue evidence="5">Whole Organism</tissue>
    </source>
</reference>
<dbReference type="EMBL" id="JAYKXH010000013">
    <property type="protein sequence ID" value="KAK7148194.1"/>
    <property type="molecule type" value="Genomic_DNA"/>
</dbReference>
<keyword evidence="3" id="KW-0378">Hydrolase</keyword>
<evidence type="ECO:0000256" key="3">
    <source>
        <dbReference type="ARBA" id="ARBA00022801"/>
    </source>
</evidence>
<evidence type="ECO:0000256" key="1">
    <source>
        <dbReference type="ARBA" id="ARBA00005234"/>
    </source>
</evidence>
<organism evidence="5 6">
    <name type="scientific">Phoxinus phoxinus</name>
    <name type="common">Eurasian minnow</name>
    <dbReference type="NCBI Taxonomy" id="58324"/>
    <lineage>
        <taxon>Eukaryota</taxon>
        <taxon>Metazoa</taxon>
        <taxon>Chordata</taxon>
        <taxon>Craniata</taxon>
        <taxon>Vertebrata</taxon>
        <taxon>Euteleostomi</taxon>
        <taxon>Actinopterygii</taxon>
        <taxon>Neopterygii</taxon>
        <taxon>Teleostei</taxon>
        <taxon>Ostariophysi</taxon>
        <taxon>Cypriniformes</taxon>
        <taxon>Leuciscidae</taxon>
        <taxon>Phoxininae</taxon>
        <taxon>Phoxinus</taxon>
    </lineage>
</organism>
<evidence type="ECO:0000256" key="2">
    <source>
        <dbReference type="ARBA" id="ARBA00022670"/>
    </source>
</evidence>
<name>A0AAN9CUL9_9TELE</name>
<dbReference type="GO" id="GO:0008234">
    <property type="term" value="F:cysteine-type peptidase activity"/>
    <property type="evidence" value="ECO:0007669"/>
    <property type="project" value="InterPro"/>
</dbReference>
<evidence type="ECO:0000313" key="5">
    <source>
        <dbReference type="EMBL" id="KAK7148194.1"/>
    </source>
</evidence>
<dbReference type="InterPro" id="IPR003653">
    <property type="entry name" value="Peptidase_C48_C"/>
</dbReference>
<dbReference type="Proteomes" id="UP001364617">
    <property type="component" value="Unassembled WGS sequence"/>
</dbReference>
<comment type="caution">
    <text evidence="5">The sequence shown here is derived from an EMBL/GenBank/DDBJ whole genome shotgun (WGS) entry which is preliminary data.</text>
</comment>
<keyword evidence="2" id="KW-0645">Protease</keyword>
<dbReference type="InterPro" id="IPR038765">
    <property type="entry name" value="Papain-like_cys_pep_sf"/>
</dbReference>
<feature type="domain" description="Ubiquitin-like protease family profile" evidence="4">
    <location>
        <begin position="30"/>
        <end position="62"/>
    </location>
</feature>
<protein>
    <recommendedName>
        <fullName evidence="4">Ubiquitin-like protease family profile domain-containing protein</fullName>
    </recommendedName>
</protein>
<proteinExistence type="inferred from homology"/>
<sequence length="76" mass="8454">MDPFGETNGKKNRILKNWSSFAQAKGCALKWTWNDVPHPRQEDGHSCGVHVLMFAQALLEGKGFVDGYASVDIYPS</sequence>
<evidence type="ECO:0000313" key="6">
    <source>
        <dbReference type="Proteomes" id="UP001364617"/>
    </source>
</evidence>
<dbReference type="SUPFAM" id="SSF54001">
    <property type="entry name" value="Cysteine proteinases"/>
    <property type="match status" value="1"/>
</dbReference>